<dbReference type="InParanoid" id="A0A1U7ZMS6"/>
<reference evidence="3" key="1">
    <citation type="submission" date="2025-08" db="UniProtKB">
        <authorList>
            <consortium name="RefSeq"/>
        </authorList>
    </citation>
    <scope>IDENTIFICATION</scope>
</reference>
<proteinExistence type="predicted"/>
<evidence type="ECO:0000259" key="1">
    <source>
        <dbReference type="Pfam" id="PF07727"/>
    </source>
</evidence>
<dbReference type="OrthoDB" id="1931513at2759"/>
<accession>A0A1U7ZMS6</accession>
<dbReference type="CDD" id="cd09272">
    <property type="entry name" value="RNase_HI_RT_Ty1"/>
    <property type="match status" value="1"/>
</dbReference>
<dbReference type="Pfam" id="PF07727">
    <property type="entry name" value="RVT_2"/>
    <property type="match status" value="1"/>
</dbReference>
<dbReference type="AlphaFoldDB" id="A0A1U7ZMS6"/>
<sequence length="265" mass="29971">MGFRVSAADTYLFVFCSKHVTLYLLIYVDDALLIGNSQSAIHNCIQELSRHFSLKDLGPIAFFLGVQLLRYSNGVLLSQRQYITGMLQRSHMDAAKLISSPMAIHPKLTRHDGSPLPDPTEYRSIVGVLEYVAITRLDISFVVSKTTVARFSTESEFRACDTSTTEVVWISSLLRDLGINLFEIPTIWCDNIGATCLAANPVFRAWTRHVEVDFHFLRDLVLTKRLTVRFISSKDQVTNILTKSLAGDQFCFLRDKLHVRDEHGV</sequence>
<evidence type="ECO:0000313" key="2">
    <source>
        <dbReference type="Proteomes" id="UP000189703"/>
    </source>
</evidence>
<dbReference type="InterPro" id="IPR043502">
    <property type="entry name" value="DNA/RNA_pol_sf"/>
</dbReference>
<dbReference type="PANTHER" id="PTHR11439:SF467">
    <property type="entry name" value="INTEGRASE CATALYTIC DOMAIN-CONTAINING PROTEIN"/>
    <property type="match status" value="1"/>
</dbReference>
<gene>
    <name evidence="3" type="primary">LOC104594416</name>
</gene>
<keyword evidence="2" id="KW-1185">Reference proteome</keyword>
<dbReference type="PANTHER" id="PTHR11439">
    <property type="entry name" value="GAG-POL-RELATED RETROTRANSPOSON"/>
    <property type="match status" value="1"/>
</dbReference>
<dbReference type="eggNOG" id="KOG0017">
    <property type="taxonomic scope" value="Eukaryota"/>
</dbReference>
<dbReference type="InterPro" id="IPR013103">
    <property type="entry name" value="RVT_2"/>
</dbReference>
<dbReference type="GeneID" id="104594416"/>
<dbReference type="KEGG" id="nnu:104594416"/>
<dbReference type="SUPFAM" id="SSF56672">
    <property type="entry name" value="DNA/RNA polymerases"/>
    <property type="match status" value="1"/>
</dbReference>
<dbReference type="Proteomes" id="UP000189703">
    <property type="component" value="Unplaced"/>
</dbReference>
<feature type="domain" description="Reverse transcriptase Ty1/copia-type" evidence="1">
    <location>
        <begin position="3"/>
        <end position="102"/>
    </location>
</feature>
<evidence type="ECO:0000313" key="3">
    <source>
        <dbReference type="RefSeq" id="XP_010253004.1"/>
    </source>
</evidence>
<dbReference type="RefSeq" id="XP_010253004.1">
    <property type="nucleotide sequence ID" value="XM_010254702.1"/>
</dbReference>
<organism evidence="2 3">
    <name type="scientific">Nelumbo nucifera</name>
    <name type="common">Sacred lotus</name>
    <dbReference type="NCBI Taxonomy" id="4432"/>
    <lineage>
        <taxon>Eukaryota</taxon>
        <taxon>Viridiplantae</taxon>
        <taxon>Streptophyta</taxon>
        <taxon>Embryophyta</taxon>
        <taxon>Tracheophyta</taxon>
        <taxon>Spermatophyta</taxon>
        <taxon>Magnoliopsida</taxon>
        <taxon>Proteales</taxon>
        <taxon>Nelumbonaceae</taxon>
        <taxon>Nelumbo</taxon>
    </lineage>
</organism>
<dbReference type="STRING" id="4432.A0A1U7ZMS6"/>
<protein>
    <submittedName>
        <fullName evidence="3">Uncharacterized protein LOC104594416</fullName>
    </submittedName>
</protein>
<name>A0A1U7ZMS6_NELNU</name>